<sequence length="66" mass="7495">MIIQTLKFQNLLLSEVISGSKSFGLNMPVSYTDIKGVGDFNNKKRNPYFTFKLNSFSNRLDLMSNA</sequence>
<name>A0ABX4D0Z5_9FLAO</name>
<organism evidence="1 2">
    <name type="scientific">Flavobacterium tructae</name>
    <dbReference type="NCBI Taxonomy" id="1114873"/>
    <lineage>
        <taxon>Bacteria</taxon>
        <taxon>Pseudomonadati</taxon>
        <taxon>Bacteroidota</taxon>
        <taxon>Flavobacteriia</taxon>
        <taxon>Flavobacteriales</taxon>
        <taxon>Flavobacteriaceae</taxon>
        <taxon>Flavobacterium</taxon>
    </lineage>
</organism>
<comment type="caution">
    <text evidence="1">The sequence shown here is derived from an EMBL/GenBank/DDBJ whole genome shotgun (WGS) entry which is preliminary data.</text>
</comment>
<keyword evidence="2" id="KW-1185">Reference proteome</keyword>
<accession>A0ABX4D0Z5</accession>
<proteinExistence type="predicted"/>
<gene>
    <name evidence="1" type="ORF">B0A71_21520</name>
</gene>
<protein>
    <submittedName>
        <fullName evidence="1">Uncharacterized protein</fullName>
    </submittedName>
</protein>
<dbReference type="EMBL" id="MUHG01000036">
    <property type="protein sequence ID" value="OXB14642.1"/>
    <property type="molecule type" value="Genomic_DNA"/>
</dbReference>
<evidence type="ECO:0000313" key="1">
    <source>
        <dbReference type="EMBL" id="OXB14642.1"/>
    </source>
</evidence>
<evidence type="ECO:0000313" key="2">
    <source>
        <dbReference type="Proteomes" id="UP000198319"/>
    </source>
</evidence>
<reference evidence="1 2" key="1">
    <citation type="submission" date="2016-11" db="EMBL/GenBank/DDBJ databases">
        <title>Whole genomes of Flavobacteriaceae.</title>
        <authorList>
            <person name="Stine C."/>
            <person name="Li C."/>
            <person name="Tadesse D."/>
        </authorList>
    </citation>
    <scope>NUCLEOTIDE SEQUENCE [LARGE SCALE GENOMIC DNA]</scope>
    <source>
        <strain evidence="1 2">ATCC BAA-2541</strain>
    </source>
</reference>
<dbReference type="Proteomes" id="UP000198319">
    <property type="component" value="Unassembled WGS sequence"/>
</dbReference>